<dbReference type="InterPro" id="IPR034746">
    <property type="entry name" value="POTRA"/>
</dbReference>
<sequence>MRQPMPVLREPAVKRRGSRRLKAILLLLFIVVLSVLFFNSSISEVSTVTVSGQRFVSEDSIRKLAGISIGDAFFGFTERSIENKLRTSKSIEEASVTKVFPGEVRIKVQEYAAVGYELSTEGEIMAILSNGTSVAATNADFVVDKPLLSGWKKDDPIKTALTKQLALIPAQQLSDLSEIRPDPSNAYPDRIRIYTRTRFEVITAVSVLKDKLDTLNAVTETQQPGKVTMLLADTYEPYLADSSENMETLEKESTQ</sequence>
<gene>
    <name evidence="8" type="primary">divIB</name>
    <name evidence="10" type="ORF">DFQ01_12773</name>
</gene>
<dbReference type="Proteomes" id="UP000246635">
    <property type="component" value="Unassembled WGS sequence"/>
</dbReference>
<evidence type="ECO:0000256" key="6">
    <source>
        <dbReference type="ARBA" id="ARBA00023136"/>
    </source>
</evidence>
<evidence type="ECO:0000256" key="5">
    <source>
        <dbReference type="ARBA" id="ARBA00022989"/>
    </source>
</evidence>
<dbReference type="Pfam" id="PF08478">
    <property type="entry name" value="POTRA_1"/>
    <property type="match status" value="1"/>
</dbReference>
<dbReference type="InterPro" id="IPR050487">
    <property type="entry name" value="FtsQ_DivIB"/>
</dbReference>
<proteinExistence type="inferred from homology"/>
<keyword evidence="5 8" id="KW-1133">Transmembrane helix</keyword>
<evidence type="ECO:0000256" key="8">
    <source>
        <dbReference type="HAMAP-Rule" id="MF_00912"/>
    </source>
</evidence>
<comment type="subcellular location">
    <subcellularLocation>
        <location evidence="8">Cell membrane</location>
        <topology evidence="8">Single-pass type II membrane protein</topology>
    </subcellularLocation>
    <subcellularLocation>
        <location evidence="1">Membrane</location>
    </subcellularLocation>
    <text evidence="8">Localizes to the division septum.</text>
</comment>
<keyword evidence="7 8" id="KW-0131">Cell cycle</keyword>
<keyword evidence="3 8" id="KW-0132">Cell division</keyword>
<dbReference type="GO" id="GO:0032153">
    <property type="term" value="C:cell division site"/>
    <property type="evidence" value="ECO:0007669"/>
    <property type="project" value="UniProtKB-UniRule"/>
</dbReference>
<keyword evidence="6 8" id="KW-0472">Membrane</keyword>
<dbReference type="GO" id="GO:0043093">
    <property type="term" value="P:FtsZ-dependent cytokinesis"/>
    <property type="evidence" value="ECO:0007669"/>
    <property type="project" value="UniProtKB-UniRule"/>
</dbReference>
<dbReference type="InterPro" id="IPR013685">
    <property type="entry name" value="POTRA_FtsQ_type"/>
</dbReference>
<accession>A0A2V2YM85</accession>
<dbReference type="Gene3D" id="3.10.20.310">
    <property type="entry name" value="membrane protein fhac"/>
    <property type="match status" value="1"/>
</dbReference>
<keyword evidence="4 8" id="KW-0812">Transmembrane</keyword>
<evidence type="ECO:0000256" key="3">
    <source>
        <dbReference type="ARBA" id="ARBA00022618"/>
    </source>
</evidence>
<protein>
    <recommendedName>
        <fullName evidence="8">Cell division protein DivIB</fullName>
    </recommendedName>
</protein>
<comment type="similarity">
    <text evidence="8">Belongs to the FtsQ/DivIB family. DivIB subfamily.</text>
</comment>
<name>A0A2V2YM85_9BACL</name>
<dbReference type="AlphaFoldDB" id="A0A2V2YM85"/>
<keyword evidence="2 8" id="KW-1003">Cell membrane</keyword>
<dbReference type="PANTHER" id="PTHR37820:SF1">
    <property type="entry name" value="CELL DIVISION PROTEIN FTSQ"/>
    <property type="match status" value="1"/>
</dbReference>
<feature type="domain" description="POTRA" evidence="9">
    <location>
        <begin position="43"/>
        <end position="111"/>
    </location>
</feature>
<dbReference type="RefSeq" id="WP_110046491.1">
    <property type="nucleotide sequence ID" value="NZ_CP054609.1"/>
</dbReference>
<dbReference type="HAMAP" id="MF_00912">
    <property type="entry name" value="DivIB"/>
    <property type="match status" value="1"/>
</dbReference>
<keyword evidence="11" id="KW-1185">Reference proteome</keyword>
<dbReference type="Gene3D" id="3.40.50.10960">
    <property type="match status" value="1"/>
</dbReference>
<dbReference type="PANTHER" id="PTHR37820">
    <property type="entry name" value="CELL DIVISION PROTEIN DIVIB"/>
    <property type="match status" value="1"/>
</dbReference>
<dbReference type="OrthoDB" id="2677691at2"/>
<dbReference type="EMBL" id="QGTQ01000027">
    <property type="protein sequence ID" value="PWV95469.1"/>
    <property type="molecule type" value="Genomic_DNA"/>
</dbReference>
<reference evidence="10 11" key="1">
    <citation type="submission" date="2018-05" db="EMBL/GenBank/DDBJ databases">
        <title>Genomic Encyclopedia of Type Strains, Phase III (KMG-III): the genomes of soil and plant-associated and newly described type strains.</title>
        <authorList>
            <person name="Whitman W."/>
        </authorList>
    </citation>
    <scope>NUCLEOTIDE SEQUENCE [LARGE SCALE GENOMIC DNA]</scope>
    <source>
        <strain evidence="10 11">CECT 5696</strain>
    </source>
</reference>
<dbReference type="GO" id="GO:0005886">
    <property type="term" value="C:plasma membrane"/>
    <property type="evidence" value="ECO:0007669"/>
    <property type="project" value="UniProtKB-SubCell"/>
</dbReference>
<organism evidence="10 11">
    <name type="scientific">Paenibacillus cellulosilyticus</name>
    <dbReference type="NCBI Taxonomy" id="375489"/>
    <lineage>
        <taxon>Bacteria</taxon>
        <taxon>Bacillati</taxon>
        <taxon>Bacillota</taxon>
        <taxon>Bacilli</taxon>
        <taxon>Bacillales</taxon>
        <taxon>Paenibacillaceae</taxon>
        <taxon>Paenibacillus</taxon>
    </lineage>
</organism>
<dbReference type="InterPro" id="IPR026580">
    <property type="entry name" value="DivIB"/>
</dbReference>
<evidence type="ECO:0000313" key="10">
    <source>
        <dbReference type="EMBL" id="PWV95469.1"/>
    </source>
</evidence>
<evidence type="ECO:0000313" key="11">
    <source>
        <dbReference type="Proteomes" id="UP000246635"/>
    </source>
</evidence>
<evidence type="ECO:0000256" key="4">
    <source>
        <dbReference type="ARBA" id="ARBA00022692"/>
    </source>
</evidence>
<comment type="caution">
    <text evidence="10">The sequence shown here is derived from an EMBL/GenBank/DDBJ whole genome shotgun (WGS) entry which is preliminary data.</text>
</comment>
<evidence type="ECO:0000256" key="7">
    <source>
        <dbReference type="ARBA" id="ARBA00023306"/>
    </source>
</evidence>
<evidence type="ECO:0000256" key="1">
    <source>
        <dbReference type="ARBA" id="ARBA00004370"/>
    </source>
</evidence>
<evidence type="ECO:0000259" key="9">
    <source>
        <dbReference type="PROSITE" id="PS51779"/>
    </source>
</evidence>
<comment type="function">
    <text evidence="8">Cell division protein that may be involved in stabilizing or promoting the assembly of the division complex.</text>
</comment>
<evidence type="ECO:0000256" key="2">
    <source>
        <dbReference type="ARBA" id="ARBA00022475"/>
    </source>
</evidence>
<dbReference type="PROSITE" id="PS51779">
    <property type="entry name" value="POTRA"/>
    <property type="match status" value="1"/>
</dbReference>